<sequence length="1034" mass="109216">MRSTEWRARWRQMLCGMLLSLYLAAPAYAFTPSDSPLLSAAAVAPNVMLLIDNSGSMNNIIYAADFDPNINRPPARECNMFFGLCYGSTAITGDSIFLSSLATSGCTNGYNAFYNNSLTPLCIKLPDPAANGDTRYSANYIAYVVGLANGQKTDFSTSNSPIPIESRISVARSVSSSLVNANRTLRIGLATFNAATSNNRGNGGYIAIPIDDLTTESNFKALTDSIGALRAVANTPLAETYYEVTRYMRGLGSYYNSPKTYTSPIQYRCQKNYGVVITDGLPTYDRTFPSDDPQATAKGGPRLPNWDGINNDGDNPLGGDDEGDSLFLDDIAKFAFDIDMRSTGIDLAKKAWDSTDFPKQNMNTYTVGFTTANQMLEDAAKYGQGKYYLATDTTGLTTALSSALSEITSKAGSGGSGTTSGAVVGVGSSYYQTSYDPKDWRGTIKSFGFTATGAVDTASVLWNTDKTIVPGATAPTYQSWNTQDNVPVTLAFNNFSTAQQTVLNQGLPTTIKGTDLVEWSKGTNKAGLKVRSALLGDIINSPLVLASPTEKTASDLAGDSSYTTYLANKAANMTASLVVNGNDGFVSVINASNTSNASNGTRRYAYMPSNVLPSLRYIADPTYINGISHKFLVDGQVGVFDAKIGAGWKTMAVGGTGAGGKTFYGLQLFDATAGNVTKASWEISAPATPTASNAFNDLGYAYARPEVARLDDGRWAAFISNGYGSNTGVAALYVIDLSNGSLIRKIVIDGGETNNGLSSVKLKVNSQNVVQAAYGGDLKGRLWKFDLSSTSSDAWGVAFGGKPLFTAATTAGGALQPITAQPLLADNALGGKVVFFGTGKFNETADKTNKDLQAFYAVWDADGGSGQFTPANLQLQSVQSVFSGSAGQFITTSQNEVTYPAQKGWYLPLVYNSALTGERVINQAALVLGRIVFTTASVDTTDPCASFGTGKLVELDAFSGKMLNYAVLDTNGDGLVDGTDAISSGVVFTGGMPVLNAIVNGGARKIVNDSSGTPTSLVEKAGGGSRRIMWRQIQ</sequence>
<keyword evidence="2" id="KW-0106">Calcium</keyword>
<organism evidence="6 7">
    <name type="scientific">Pseudomonas violetae</name>
    <dbReference type="NCBI Taxonomy" id="2915813"/>
    <lineage>
        <taxon>Bacteria</taxon>
        <taxon>Pseudomonadati</taxon>
        <taxon>Pseudomonadota</taxon>
        <taxon>Gammaproteobacteria</taxon>
        <taxon>Pseudomonadales</taxon>
        <taxon>Pseudomonadaceae</taxon>
        <taxon>Pseudomonas</taxon>
    </lineage>
</organism>
<evidence type="ECO:0000256" key="3">
    <source>
        <dbReference type="SAM" id="MobiDB-lite"/>
    </source>
</evidence>
<dbReference type="InterPro" id="IPR036465">
    <property type="entry name" value="vWFA_dom_sf"/>
</dbReference>
<evidence type="ECO:0000256" key="1">
    <source>
        <dbReference type="ARBA" id="ARBA00022723"/>
    </source>
</evidence>
<proteinExistence type="predicted"/>
<keyword evidence="7" id="KW-1185">Reference proteome</keyword>
<dbReference type="InterPro" id="IPR008707">
    <property type="entry name" value="B-propeller_PilY1"/>
</dbReference>
<evidence type="ECO:0000256" key="4">
    <source>
        <dbReference type="SAM" id="SignalP"/>
    </source>
</evidence>
<evidence type="ECO:0000313" key="7">
    <source>
        <dbReference type="Proteomes" id="UP001299876"/>
    </source>
</evidence>
<dbReference type="Pfam" id="PF05567">
    <property type="entry name" value="T4P_PilY1"/>
    <property type="match status" value="1"/>
</dbReference>
<dbReference type="SUPFAM" id="SSF53300">
    <property type="entry name" value="vWA-like"/>
    <property type="match status" value="1"/>
</dbReference>
<feature type="chain" id="PRO_5047528915" evidence="4">
    <location>
        <begin position="30"/>
        <end position="1034"/>
    </location>
</feature>
<evidence type="ECO:0000313" key="6">
    <source>
        <dbReference type="EMBL" id="MCK1792529.1"/>
    </source>
</evidence>
<feature type="signal peptide" evidence="4">
    <location>
        <begin position="1"/>
        <end position="29"/>
    </location>
</feature>
<dbReference type="EMBL" id="JAKNRW010000020">
    <property type="protein sequence ID" value="MCK1792529.1"/>
    <property type="molecule type" value="Genomic_DNA"/>
</dbReference>
<feature type="domain" description="PilY1 beta-propeller" evidence="5">
    <location>
        <begin position="535"/>
        <end position="870"/>
    </location>
</feature>
<reference evidence="6 7" key="1">
    <citation type="submission" date="2022-02" db="EMBL/GenBank/DDBJ databases">
        <title>Comparative genomics of the first Antarctic Pseudomonas spp. capable of biotransforming 2,4,6-Trinitrotoluene.</title>
        <authorList>
            <person name="Cabrera M.A."/>
            <person name="Marquez S.L."/>
            <person name="Perez-Donoso J.M."/>
        </authorList>
    </citation>
    <scope>NUCLEOTIDE SEQUENCE [LARGE SCALE GENOMIC DNA]</scope>
    <source>
        <strain evidence="6 7">TNT19</strain>
    </source>
</reference>
<accession>A0ABT0F3F0</accession>
<dbReference type="Proteomes" id="UP001299876">
    <property type="component" value="Unassembled WGS sequence"/>
</dbReference>
<name>A0ABT0F3F0_9PSED</name>
<dbReference type="Gene3D" id="3.40.50.410">
    <property type="entry name" value="von Willebrand factor, type A domain"/>
    <property type="match status" value="1"/>
</dbReference>
<evidence type="ECO:0000259" key="5">
    <source>
        <dbReference type="Pfam" id="PF05567"/>
    </source>
</evidence>
<gene>
    <name evidence="6" type="ORF">L9059_20555</name>
</gene>
<evidence type="ECO:0000256" key="2">
    <source>
        <dbReference type="ARBA" id="ARBA00022837"/>
    </source>
</evidence>
<keyword evidence="1" id="KW-0479">Metal-binding</keyword>
<feature type="compositionally biased region" description="Low complexity" evidence="3">
    <location>
        <begin position="307"/>
        <end position="318"/>
    </location>
</feature>
<comment type="caution">
    <text evidence="6">The sequence shown here is derived from an EMBL/GenBank/DDBJ whole genome shotgun (WGS) entry which is preliminary data.</text>
</comment>
<dbReference type="RefSeq" id="WP_247292756.1">
    <property type="nucleotide sequence ID" value="NZ_JAKNRW010000020.1"/>
</dbReference>
<protein>
    <submittedName>
        <fullName evidence="6">Pilus assembly protein</fullName>
    </submittedName>
</protein>
<feature type="region of interest" description="Disordered" evidence="3">
    <location>
        <begin position="287"/>
        <end position="322"/>
    </location>
</feature>
<keyword evidence="4" id="KW-0732">Signal</keyword>